<evidence type="ECO:0000259" key="2">
    <source>
        <dbReference type="SMART" id="SM00912"/>
    </source>
</evidence>
<proteinExistence type="predicted"/>
<protein>
    <recommendedName>
        <fullName evidence="2">Filamentous haemagglutinin FhaB/tRNA nuclease CdiA-like TPS domain-containing protein</fullName>
    </recommendedName>
</protein>
<reference evidence="4" key="1">
    <citation type="submission" date="2015-03" db="EMBL/GenBank/DDBJ databases">
        <title>Draft genome sequence of a novel methanotroph (Sn10-6) isolated from flooded ricefield rhizosphere in India.</title>
        <authorList>
            <person name="Pandit P.S."/>
            <person name="Pore S.D."/>
            <person name="Arora P."/>
            <person name="Kapse N.G."/>
            <person name="Dhakephalkar P.K."/>
            <person name="Rahalkar M.C."/>
        </authorList>
    </citation>
    <scope>NUCLEOTIDE SEQUENCE [LARGE SCALE GENOMIC DNA]</scope>
    <source>
        <strain evidence="4">Sn10-6</strain>
    </source>
</reference>
<dbReference type="EMBL" id="LAJX01000219">
    <property type="protein sequence ID" value="KJV05499.1"/>
    <property type="molecule type" value="Genomic_DNA"/>
</dbReference>
<evidence type="ECO:0000313" key="3">
    <source>
        <dbReference type="EMBL" id="KJV05499.1"/>
    </source>
</evidence>
<dbReference type="PATRIC" id="fig|1632867.3.peg.2587"/>
<dbReference type="Pfam" id="PF05860">
    <property type="entry name" value="TPS"/>
    <property type="match status" value="1"/>
</dbReference>
<dbReference type="InterPro" id="IPR008638">
    <property type="entry name" value="FhaB/CdiA-like_TPS"/>
</dbReference>
<gene>
    <name evidence="3" type="ORF">VZ94_17790</name>
</gene>
<dbReference type="SMART" id="SM00912">
    <property type="entry name" value="Haemagg_act"/>
    <property type="match status" value="1"/>
</dbReference>
<dbReference type="Gene3D" id="2.160.20.10">
    <property type="entry name" value="Single-stranded right-handed beta-helix, Pectin lyase-like"/>
    <property type="match status" value="2"/>
</dbReference>
<feature type="domain" description="Filamentous haemagglutinin FhaB/tRNA nuclease CdiA-like TPS" evidence="2">
    <location>
        <begin position="32"/>
        <end position="139"/>
    </location>
</feature>
<dbReference type="SUPFAM" id="SSF51126">
    <property type="entry name" value="Pectin lyase-like"/>
    <property type="match status" value="2"/>
</dbReference>
<name>A0A0F3IJ02_9GAMM</name>
<evidence type="ECO:0000313" key="4">
    <source>
        <dbReference type="Proteomes" id="UP000033684"/>
    </source>
</evidence>
<dbReference type="AlphaFoldDB" id="A0A0F3IJ02"/>
<accession>A0A0F3IJ02</accession>
<reference evidence="3 4" key="2">
    <citation type="journal article" date="2016" name="Microb. Ecol.">
        <title>Genome Characteristics of a Novel Type I Methanotroph (Sn10-6) Isolated from a Flooded Indian Rice Field.</title>
        <authorList>
            <person name="Rahalkar M.C."/>
            <person name="Pandit P.S."/>
            <person name="Dhakephalkar P.K."/>
            <person name="Pore S."/>
            <person name="Arora P."/>
            <person name="Kapse N."/>
        </authorList>
    </citation>
    <scope>NUCLEOTIDE SEQUENCE [LARGE SCALE GENOMIC DNA]</scope>
    <source>
        <strain evidence="3 4">Sn10-6</strain>
    </source>
</reference>
<feature type="signal peptide" evidence="1">
    <location>
        <begin position="1"/>
        <end position="21"/>
    </location>
</feature>
<dbReference type="Proteomes" id="UP000033684">
    <property type="component" value="Unassembled WGS sequence"/>
</dbReference>
<dbReference type="InterPro" id="IPR011050">
    <property type="entry name" value="Pectin_lyase_fold/virulence"/>
</dbReference>
<organism evidence="3 4">
    <name type="scientific">Methylocucumis oryzae</name>
    <dbReference type="NCBI Taxonomy" id="1632867"/>
    <lineage>
        <taxon>Bacteria</taxon>
        <taxon>Pseudomonadati</taxon>
        <taxon>Pseudomonadota</taxon>
        <taxon>Gammaproteobacteria</taxon>
        <taxon>Methylococcales</taxon>
        <taxon>Methylococcaceae</taxon>
        <taxon>Methylocucumis</taxon>
    </lineage>
</organism>
<dbReference type="InterPro" id="IPR012334">
    <property type="entry name" value="Pectin_lyas_fold"/>
</dbReference>
<keyword evidence="1" id="KW-0732">Signal</keyword>
<comment type="caution">
    <text evidence="3">The sequence shown here is derived from an EMBL/GenBank/DDBJ whole genome shotgun (WGS) entry which is preliminary data.</text>
</comment>
<feature type="chain" id="PRO_5002462359" description="Filamentous haemagglutinin FhaB/tRNA nuclease CdiA-like TPS domain-containing protein" evidence="1">
    <location>
        <begin position="22"/>
        <end position="982"/>
    </location>
</feature>
<dbReference type="NCBIfam" id="TIGR01901">
    <property type="entry name" value="adhes_NPXG"/>
    <property type="match status" value="1"/>
</dbReference>
<evidence type="ECO:0000256" key="1">
    <source>
        <dbReference type="SAM" id="SignalP"/>
    </source>
</evidence>
<keyword evidence="4" id="KW-1185">Reference proteome</keyword>
<sequence length="982" mass="100585">MLGKMFALCIGLIIASSWCYAQGIKLDGSLGANNVFNGQHVVIPQNVGKTLGRNLFHSFAKFNIATGQTVEFTGSDELQNVIARVTGHQRSVLDGTLKSSAANADFYFINPNGIIFGPNAWVDVPGSFHASTADHVTFNDAHSFYANLDNVSTLSSAKPAEFGFLGTSSVNNGLILLDGAQLAVNRYQALDLVAGNISIKSSAQRNTWLAAPGGDIRLVAMQGQGRVSLAQQNGYSVLPDSSLTQSGGHVSVDGRAGSDYATLYASGDGAGRIAVWGREVNIWDATVYADNNGFLSAAANTGIAVSAQTLNVDRSLVQADTLSDGAGGSIVINAKTLSVLNGALISADAEANGDAGNVFITTSSLNIFDEAEITSSSWAAGNAGVVDVSADTIVIDGLGRTDSTGIKTEQHLDSTGLAGAVRVNAHSITLKNHGMIGAATWSDSDAGNVRVDAEHIVIDGQGSQYSTGILSIVWQGLGSGGVVEVNAKKIDIVNGGEISANTWAQGDAGDVRVTADSLLINGHGTNFLTGIFSDAYQGSAGSAGTIKVSANLINLTDDGMISSSTRSVGDAGQIDISANTLWIDGRSAEHYSGVFSATNPGSLGDGGNLTLSVKDLVLVGKASIATFSSGEGQAGDIYINANTLTINGFANDADIGISSNAIIFTPTFNNSLHRSPGNIDLVINQWLWLNFATISIVNDIASLHPETITPGYIKITAPNIMAYNSRILAEALINAPAGAITVDSLGEMVIENSVISSETVFGSHFGNIALTSHNALLLNASSVNTQSLGGAGGAILIASNGSIELSDSSVNTTVLPPIGNSDVLIPLNGDGGAITVQAGKWLSLTHSSLATSVLNQQGDGGDINVTANSLLMQTGLMQANARSGQGGTINLNVAALISSGNSLVLGGKPVLWSPAAFGFNVIQAASESGLSGDIHLMSPQLNLSAVLANFGGPQFDSEILSGNACDETGGSTLIRLGAGGLK</sequence>